<reference evidence="2 3" key="1">
    <citation type="submission" date="2018-09" db="EMBL/GenBank/DDBJ databases">
        <authorList>
            <person name="Le Fleche-Mateos A."/>
        </authorList>
    </citation>
    <scope>NUCLEOTIDE SEQUENCE [LARGE SCALE GENOMIC DNA]</scope>
    <source>
        <strain evidence="2 3">DSM 30078</strain>
    </source>
</reference>
<keyword evidence="1" id="KW-0472">Membrane</keyword>
<dbReference type="InterPro" id="IPR049458">
    <property type="entry name" value="EpsG-like"/>
</dbReference>
<feature type="transmembrane region" description="Helical" evidence="1">
    <location>
        <begin position="152"/>
        <end position="172"/>
    </location>
</feature>
<keyword evidence="1" id="KW-0812">Transmembrane</keyword>
<feature type="transmembrane region" description="Helical" evidence="1">
    <location>
        <begin position="184"/>
        <end position="203"/>
    </location>
</feature>
<keyword evidence="3" id="KW-1185">Reference proteome</keyword>
<dbReference type="RefSeq" id="WP_112164390.1">
    <property type="nucleotide sequence ID" value="NZ_JYDE01000004.1"/>
</dbReference>
<feature type="transmembrane region" description="Helical" evidence="1">
    <location>
        <begin position="128"/>
        <end position="145"/>
    </location>
</feature>
<evidence type="ECO:0000256" key="1">
    <source>
        <dbReference type="SAM" id="Phobius"/>
    </source>
</evidence>
<keyword evidence="1" id="KW-1133">Transmembrane helix</keyword>
<feature type="transmembrane region" description="Helical" evidence="1">
    <location>
        <begin position="104"/>
        <end position="122"/>
    </location>
</feature>
<sequence>MLIYIILLLVLVVNCCFENNKKLFNFSIFILFIVAALRSDDVDRDYKTYISIYEYLINGDSYTIEPTFILLTYISHVITGSYFFIFVIYAALALHYKSKYIRYFSPYICLSLLIYYSNFYFVHELTQIRIGVASAIGFYSLKYIIDGRKNKFIAFVLVATLFHFSMIILLVSLMFDTKRISNKFIFSSFLLIIISYSIIILNFNPLEILRYIPISVLQEKLTIYKYQTANGMVEAVNVFSALQVIHIGVLIVVFCNANKFDDNPSMVLLCKLYSLSPISLALLSSLPAFAIRISELFSVADIIVLPILALYCKQRKIARFAVVLLAVLVFFMNLYHNEIVKGYSI</sequence>
<evidence type="ECO:0000313" key="2">
    <source>
        <dbReference type="EMBL" id="RJT14890.1"/>
    </source>
</evidence>
<dbReference type="Pfam" id="PF14897">
    <property type="entry name" value="EpsG"/>
    <property type="match status" value="1"/>
</dbReference>
<organism evidence="2 3">
    <name type="scientific">Rahnella inusitata</name>
    <dbReference type="NCBI Taxonomy" id="58169"/>
    <lineage>
        <taxon>Bacteria</taxon>
        <taxon>Pseudomonadati</taxon>
        <taxon>Pseudomonadota</taxon>
        <taxon>Gammaproteobacteria</taxon>
        <taxon>Enterobacterales</taxon>
        <taxon>Yersiniaceae</taxon>
        <taxon>Rahnella</taxon>
    </lineage>
</organism>
<proteinExistence type="predicted"/>
<feature type="transmembrane region" description="Helical" evidence="1">
    <location>
        <begin position="235"/>
        <end position="254"/>
    </location>
</feature>
<name>A0ABX9P3Z4_9GAMM</name>
<evidence type="ECO:0000313" key="3">
    <source>
        <dbReference type="Proteomes" id="UP000284119"/>
    </source>
</evidence>
<feature type="transmembrane region" description="Helical" evidence="1">
    <location>
        <begin position="293"/>
        <end position="311"/>
    </location>
</feature>
<protein>
    <submittedName>
        <fullName evidence="2">EpsG family protein</fullName>
    </submittedName>
</protein>
<comment type="caution">
    <text evidence="2">The sequence shown here is derived from an EMBL/GenBank/DDBJ whole genome shotgun (WGS) entry which is preliminary data.</text>
</comment>
<feature type="transmembrane region" description="Helical" evidence="1">
    <location>
        <begin position="317"/>
        <end position="335"/>
    </location>
</feature>
<gene>
    <name evidence="2" type="ORF">D5396_05350</name>
</gene>
<dbReference type="EMBL" id="RAHG01000002">
    <property type="protein sequence ID" value="RJT14890.1"/>
    <property type="molecule type" value="Genomic_DNA"/>
</dbReference>
<dbReference type="Proteomes" id="UP000284119">
    <property type="component" value="Unassembled WGS sequence"/>
</dbReference>
<accession>A0ABX9P3Z4</accession>
<feature type="transmembrane region" description="Helical" evidence="1">
    <location>
        <begin position="68"/>
        <end position="92"/>
    </location>
</feature>